<dbReference type="Proteomes" id="UP000179588">
    <property type="component" value="Unassembled WGS sequence"/>
</dbReference>
<reference evidence="2 3" key="1">
    <citation type="submission" date="2016-03" db="EMBL/GenBank/DDBJ databases">
        <title>Genome sequence of Providencia stuartii strain, isolated from the salivary glands of larval Lucilia sericata.</title>
        <authorList>
            <person name="Yuan Y."/>
            <person name="Zhang Y."/>
            <person name="Fu S."/>
            <person name="Crippen T.L."/>
            <person name="Visi D."/>
            <person name="Benbow M.E."/>
            <person name="Allen M."/>
            <person name="Tomberlin J.K."/>
            <person name="Sze S.-H."/>
            <person name="Tarone A.M."/>
        </authorList>
    </citation>
    <scope>NUCLEOTIDE SEQUENCE [LARGE SCALE GENOMIC DNA]</scope>
    <source>
        <strain evidence="2 3">Crippen</strain>
    </source>
</reference>
<comment type="caution">
    <text evidence="2">The sequence shown here is derived from an EMBL/GenBank/DDBJ whole genome shotgun (WGS) entry which is preliminary data.</text>
</comment>
<sequence length="182" mass="18517">MRGGSCYVCPQCVGAAVIGVVRQDSGSLVIGANCSPLVAAGTSADSGGEYSVGEPIGVLSVAVTTTGGSTNTGSARKIQEKPYWASVRCLRRKTRSTARHMVLSSVKEHLLVTDDGIDITAGSGACCRILARHIVQSASVALAGDRPQVPVTSTHPGINTTAVTDAGRSDKPAVLTAEPLDG</sequence>
<evidence type="ECO:0000313" key="2">
    <source>
        <dbReference type="EMBL" id="OHT23729.1"/>
    </source>
</evidence>
<evidence type="ECO:0000313" key="3">
    <source>
        <dbReference type="Proteomes" id="UP000179588"/>
    </source>
</evidence>
<dbReference type="AlphaFoldDB" id="A0A1S1HMY9"/>
<gene>
    <name evidence="2" type="ORF">A3Q29_20165</name>
</gene>
<dbReference type="EMBL" id="LVIE01000173">
    <property type="protein sequence ID" value="OHT23729.1"/>
    <property type="molecule type" value="Genomic_DNA"/>
</dbReference>
<proteinExistence type="predicted"/>
<organism evidence="2 3">
    <name type="scientific">Providencia stuartii</name>
    <dbReference type="NCBI Taxonomy" id="588"/>
    <lineage>
        <taxon>Bacteria</taxon>
        <taxon>Pseudomonadati</taxon>
        <taxon>Pseudomonadota</taxon>
        <taxon>Gammaproteobacteria</taxon>
        <taxon>Enterobacterales</taxon>
        <taxon>Morganellaceae</taxon>
        <taxon>Providencia</taxon>
    </lineage>
</organism>
<name>A0A1S1HMY9_PROST</name>
<feature type="compositionally biased region" description="Polar residues" evidence="1">
    <location>
        <begin position="152"/>
        <end position="163"/>
    </location>
</feature>
<feature type="region of interest" description="Disordered" evidence="1">
    <location>
        <begin position="152"/>
        <end position="182"/>
    </location>
</feature>
<keyword evidence="3" id="KW-1185">Reference proteome</keyword>
<evidence type="ECO:0000256" key="1">
    <source>
        <dbReference type="SAM" id="MobiDB-lite"/>
    </source>
</evidence>
<accession>A0A1S1HMY9</accession>
<protein>
    <submittedName>
        <fullName evidence="2">Uncharacterized protein</fullName>
    </submittedName>
</protein>